<organism evidence="7 8">
    <name type="scientific">Schizopora paradoxa</name>
    <dbReference type="NCBI Taxonomy" id="27342"/>
    <lineage>
        <taxon>Eukaryota</taxon>
        <taxon>Fungi</taxon>
        <taxon>Dikarya</taxon>
        <taxon>Basidiomycota</taxon>
        <taxon>Agaricomycotina</taxon>
        <taxon>Agaricomycetes</taxon>
        <taxon>Hymenochaetales</taxon>
        <taxon>Schizoporaceae</taxon>
        <taxon>Schizopora</taxon>
    </lineage>
</organism>
<dbReference type="Pfam" id="PF01565">
    <property type="entry name" value="FAD_binding_4"/>
    <property type="match status" value="1"/>
</dbReference>
<dbReference type="InterPro" id="IPR006094">
    <property type="entry name" value="Oxid_FAD_bind_N"/>
</dbReference>
<dbReference type="STRING" id="27342.A0A0H2RAD1"/>
<evidence type="ECO:0000256" key="3">
    <source>
        <dbReference type="ARBA" id="ARBA00022827"/>
    </source>
</evidence>
<keyword evidence="5" id="KW-0732">Signal</keyword>
<dbReference type="AlphaFoldDB" id="A0A0H2RAD1"/>
<dbReference type="SUPFAM" id="SSF56176">
    <property type="entry name" value="FAD-binding/transporter-associated domain-like"/>
    <property type="match status" value="1"/>
</dbReference>
<dbReference type="InParanoid" id="A0A0H2RAD1"/>
<feature type="domain" description="FAD-binding PCMH-type" evidence="6">
    <location>
        <begin position="82"/>
        <end position="254"/>
    </location>
</feature>
<name>A0A0H2RAD1_9AGAM</name>
<feature type="chain" id="PRO_5005201683" evidence="5">
    <location>
        <begin position="26"/>
        <end position="512"/>
    </location>
</feature>
<dbReference type="Proteomes" id="UP000053477">
    <property type="component" value="Unassembled WGS sequence"/>
</dbReference>
<reference evidence="7 8" key="1">
    <citation type="submission" date="2015-04" db="EMBL/GenBank/DDBJ databases">
        <title>Complete genome sequence of Schizopora paradoxa KUC8140, a cosmopolitan wood degrader in East Asia.</title>
        <authorList>
            <consortium name="DOE Joint Genome Institute"/>
            <person name="Min B."/>
            <person name="Park H."/>
            <person name="Jang Y."/>
            <person name="Kim J.-J."/>
            <person name="Kim K.H."/>
            <person name="Pangilinan J."/>
            <person name="Lipzen A."/>
            <person name="Riley R."/>
            <person name="Grigoriev I.V."/>
            <person name="Spatafora J.W."/>
            <person name="Choi I.-G."/>
        </authorList>
    </citation>
    <scope>NUCLEOTIDE SEQUENCE [LARGE SCALE GENOMIC DNA]</scope>
    <source>
        <strain evidence="7 8">KUC8140</strain>
    </source>
</reference>
<gene>
    <name evidence="7" type="ORF">SCHPADRAFT_944191</name>
</gene>
<comment type="similarity">
    <text evidence="1">Belongs to the oxygen-dependent FAD-linked oxidoreductase family.</text>
</comment>
<keyword evidence="3" id="KW-0274">FAD</keyword>
<evidence type="ECO:0000256" key="5">
    <source>
        <dbReference type="SAM" id="SignalP"/>
    </source>
</evidence>
<keyword evidence="8" id="KW-1185">Reference proteome</keyword>
<dbReference type="Gene3D" id="3.30.465.10">
    <property type="match status" value="1"/>
</dbReference>
<dbReference type="GO" id="GO:0071949">
    <property type="term" value="F:FAD binding"/>
    <property type="evidence" value="ECO:0007669"/>
    <property type="project" value="InterPro"/>
</dbReference>
<dbReference type="OrthoDB" id="2151789at2759"/>
<evidence type="ECO:0000313" key="7">
    <source>
        <dbReference type="EMBL" id="KLO08779.1"/>
    </source>
</evidence>
<keyword evidence="2" id="KW-0285">Flavoprotein</keyword>
<dbReference type="PROSITE" id="PS51387">
    <property type="entry name" value="FAD_PCMH"/>
    <property type="match status" value="1"/>
</dbReference>
<dbReference type="PANTHER" id="PTHR42973">
    <property type="entry name" value="BINDING OXIDOREDUCTASE, PUTATIVE (AFU_ORTHOLOGUE AFUA_1G17690)-RELATED"/>
    <property type="match status" value="1"/>
</dbReference>
<dbReference type="EMBL" id="KQ086078">
    <property type="protein sequence ID" value="KLO08779.1"/>
    <property type="molecule type" value="Genomic_DNA"/>
</dbReference>
<sequence>MRSSQRLLLPVLALFLTAPFEVAFANSNLIRENAPRSTTDTSSAKNACAALAKTFENSTTSGVFFAPSANFEADLLHYMNSSAQVATCSVEPGTPQDVAKVLQIIRSSRSPFAVKGGGHATNPGFSSTTGVQIAMTRFNEVNLSPSNATVDIGTGLIWDDVYASLEASGCNCNVVGGRVSGVGVAGFSLGGGYSWKSSQFGLTIDTIKAYELVLPNSTITTVTATSHPDLFFGLRGGFNNFGIVTKLTLRTFPQTEVFGGFIQYLPEPNVTEAVMAATTAFCLNNTDPKAQIIVGFSALAEQTIVTLSFLYDAPTPPPGLFDALLAPPAIATDVSTRSFSSLVASSPVTQMEGFRGRYETVSIASYTENVVNVISNLTQSWAQNLTQFPANTTFVSFDIESFTSALFTHSTSPSAYPPDRSRPLFPLNLDFAWLDPTLDDFFHSGIIQSAETIANTADAEGQNIGNAELYGNYAVDGTPIERIYGANLPRLKAIKAAIDPEGVMNLAGGWKF</sequence>
<proteinExistence type="inferred from homology"/>
<accession>A0A0H2RAD1</accession>
<dbReference type="InterPro" id="IPR016166">
    <property type="entry name" value="FAD-bd_PCMH"/>
</dbReference>
<dbReference type="GO" id="GO:0016491">
    <property type="term" value="F:oxidoreductase activity"/>
    <property type="evidence" value="ECO:0007669"/>
    <property type="project" value="UniProtKB-KW"/>
</dbReference>
<evidence type="ECO:0000256" key="2">
    <source>
        <dbReference type="ARBA" id="ARBA00022630"/>
    </source>
</evidence>
<dbReference type="InterPro" id="IPR016169">
    <property type="entry name" value="FAD-bd_PCMH_sub2"/>
</dbReference>
<evidence type="ECO:0000256" key="4">
    <source>
        <dbReference type="ARBA" id="ARBA00023002"/>
    </source>
</evidence>
<evidence type="ECO:0000259" key="6">
    <source>
        <dbReference type="PROSITE" id="PS51387"/>
    </source>
</evidence>
<protein>
    <submittedName>
        <fullName evidence="7">FAD-binding domain-containing protein</fullName>
    </submittedName>
</protein>
<feature type="signal peptide" evidence="5">
    <location>
        <begin position="1"/>
        <end position="25"/>
    </location>
</feature>
<dbReference type="InterPro" id="IPR050416">
    <property type="entry name" value="FAD-linked_Oxidoreductase"/>
</dbReference>
<evidence type="ECO:0000256" key="1">
    <source>
        <dbReference type="ARBA" id="ARBA00005466"/>
    </source>
</evidence>
<dbReference type="PANTHER" id="PTHR42973:SF13">
    <property type="entry name" value="FAD-BINDING PCMH-TYPE DOMAIN-CONTAINING PROTEIN"/>
    <property type="match status" value="1"/>
</dbReference>
<evidence type="ECO:0000313" key="8">
    <source>
        <dbReference type="Proteomes" id="UP000053477"/>
    </source>
</evidence>
<dbReference type="InterPro" id="IPR036318">
    <property type="entry name" value="FAD-bd_PCMH-like_sf"/>
</dbReference>
<keyword evidence="4" id="KW-0560">Oxidoreductase</keyword>